<evidence type="ECO:0000256" key="1">
    <source>
        <dbReference type="SAM" id="Phobius"/>
    </source>
</evidence>
<dbReference type="EMBL" id="PGTZ01000012">
    <property type="protein sequence ID" value="PJI85471.1"/>
    <property type="molecule type" value="Genomic_DNA"/>
</dbReference>
<protein>
    <submittedName>
        <fullName evidence="2">Uncharacterized protein</fullName>
    </submittedName>
</protein>
<gene>
    <name evidence="2" type="ORF">CLV34_2984</name>
</gene>
<accession>A0A2M8W3G6</accession>
<keyword evidence="1" id="KW-0472">Membrane</keyword>
<dbReference type="Proteomes" id="UP000231586">
    <property type="component" value="Unassembled WGS sequence"/>
</dbReference>
<comment type="caution">
    <text evidence="2">The sequence shown here is derived from an EMBL/GenBank/DDBJ whole genome shotgun (WGS) entry which is preliminary data.</text>
</comment>
<keyword evidence="1" id="KW-1133">Transmembrane helix</keyword>
<evidence type="ECO:0000313" key="3">
    <source>
        <dbReference type="Proteomes" id="UP000231586"/>
    </source>
</evidence>
<name>A0A2M8W3G6_9MICO</name>
<feature type="transmembrane region" description="Helical" evidence="1">
    <location>
        <begin position="16"/>
        <end position="33"/>
    </location>
</feature>
<organism evidence="2 3">
    <name type="scientific">Luteimicrobium subarcticum</name>
    <dbReference type="NCBI Taxonomy" id="620910"/>
    <lineage>
        <taxon>Bacteria</taxon>
        <taxon>Bacillati</taxon>
        <taxon>Actinomycetota</taxon>
        <taxon>Actinomycetes</taxon>
        <taxon>Micrococcales</taxon>
        <taxon>Luteimicrobium</taxon>
    </lineage>
</organism>
<keyword evidence="3" id="KW-1185">Reference proteome</keyword>
<evidence type="ECO:0000313" key="2">
    <source>
        <dbReference type="EMBL" id="PJI85471.1"/>
    </source>
</evidence>
<sequence>MWRLRTGAPPVRWRHGRVLVAAAVVVVLTFWVVRNLPGVTPWLGH</sequence>
<dbReference type="AlphaFoldDB" id="A0A2M8W3G6"/>
<reference evidence="2 3" key="1">
    <citation type="submission" date="2017-11" db="EMBL/GenBank/DDBJ databases">
        <title>Genomic Encyclopedia of Archaeal and Bacterial Type Strains, Phase II (KMG-II): From Individual Species to Whole Genera.</title>
        <authorList>
            <person name="Goeker M."/>
        </authorList>
    </citation>
    <scope>NUCLEOTIDE SEQUENCE [LARGE SCALE GENOMIC DNA]</scope>
    <source>
        <strain evidence="2 3">DSM 22413</strain>
    </source>
</reference>
<proteinExistence type="predicted"/>
<keyword evidence="1" id="KW-0812">Transmembrane</keyword>